<name>A0ABQ4C3J8_9ACTN</name>
<evidence type="ECO:0000256" key="6">
    <source>
        <dbReference type="RuleBase" id="RU004466"/>
    </source>
</evidence>
<comment type="similarity">
    <text evidence="2 6">Belongs to the FPP/GGPP synthase family.</text>
</comment>
<dbReference type="InterPro" id="IPR008949">
    <property type="entry name" value="Isoprenoid_synthase_dom_sf"/>
</dbReference>
<keyword evidence="3 6" id="KW-0808">Transferase</keyword>
<dbReference type="PROSITE" id="PS00723">
    <property type="entry name" value="POLYPRENYL_SYNTHASE_1"/>
    <property type="match status" value="1"/>
</dbReference>
<organism evidence="7 8">
    <name type="scientific">Asanoa iriomotensis</name>
    <dbReference type="NCBI Taxonomy" id="234613"/>
    <lineage>
        <taxon>Bacteria</taxon>
        <taxon>Bacillati</taxon>
        <taxon>Actinomycetota</taxon>
        <taxon>Actinomycetes</taxon>
        <taxon>Micromonosporales</taxon>
        <taxon>Micromonosporaceae</taxon>
        <taxon>Asanoa</taxon>
    </lineage>
</organism>
<dbReference type="InterPro" id="IPR033749">
    <property type="entry name" value="Polyprenyl_synt_CS"/>
</dbReference>
<protein>
    <submittedName>
        <fullName evidence="7">Geranylgeranyl pyrophosphate synthase</fullName>
    </submittedName>
</protein>
<dbReference type="InterPro" id="IPR000092">
    <property type="entry name" value="Polyprenyl_synt"/>
</dbReference>
<evidence type="ECO:0000313" key="8">
    <source>
        <dbReference type="Proteomes" id="UP000624325"/>
    </source>
</evidence>
<sequence length="357" mass="38827">MTTIDTKPGNNAPAAPPRKLLGHLMELLEKRLHEFFRAERERRSKAYSQAADLVGSVADLVGAGGKRVRPAFCLSGYLAAGGDPEDHRVLRAAVALELLHAAALIHDDIMDAATRRRGVPTVHERHSATHRLCGWRGEDRRYGEGVAVLAGDLALVYADQFMAAAPPLVDALWAELRTELIVGQFVDVHVAAAAEFPVDPQLARWIAVTKSGRYTIHRPLELGAAIAGRPDLSDAFEAYGSAIGEAFQLRDDLIDAFGDGQVSGKPDGLDLAQHKMTLLLGAAMQRDLGIRDLVRAGDAGAGRLRSRLRETGVRVDIERHIDQLVDDGCRAIAQAPLAAGWREELIEMARLVAYRDR</sequence>
<reference evidence="7 8" key="1">
    <citation type="submission" date="2021-01" db="EMBL/GenBank/DDBJ databases">
        <title>Whole genome shotgun sequence of Asanoa iriomotensis NBRC 100142.</title>
        <authorList>
            <person name="Komaki H."/>
            <person name="Tamura T."/>
        </authorList>
    </citation>
    <scope>NUCLEOTIDE SEQUENCE [LARGE SCALE GENOMIC DNA]</scope>
    <source>
        <strain evidence="7 8">NBRC 100142</strain>
    </source>
</reference>
<evidence type="ECO:0000256" key="3">
    <source>
        <dbReference type="ARBA" id="ARBA00022679"/>
    </source>
</evidence>
<dbReference type="Pfam" id="PF00348">
    <property type="entry name" value="polyprenyl_synt"/>
    <property type="match status" value="1"/>
</dbReference>
<evidence type="ECO:0000256" key="2">
    <source>
        <dbReference type="ARBA" id="ARBA00006706"/>
    </source>
</evidence>
<keyword evidence="4" id="KW-0479">Metal-binding</keyword>
<dbReference type="SUPFAM" id="SSF48576">
    <property type="entry name" value="Terpenoid synthases"/>
    <property type="match status" value="1"/>
</dbReference>
<dbReference type="EMBL" id="BONC01000022">
    <property type="protein sequence ID" value="GIF57329.1"/>
    <property type="molecule type" value="Genomic_DNA"/>
</dbReference>
<proteinExistence type="inferred from homology"/>
<dbReference type="PANTHER" id="PTHR12001">
    <property type="entry name" value="GERANYLGERANYL PYROPHOSPHATE SYNTHASE"/>
    <property type="match status" value="1"/>
</dbReference>
<dbReference type="Gene3D" id="1.10.600.10">
    <property type="entry name" value="Farnesyl Diphosphate Synthase"/>
    <property type="match status" value="1"/>
</dbReference>
<evidence type="ECO:0000256" key="4">
    <source>
        <dbReference type="ARBA" id="ARBA00022723"/>
    </source>
</evidence>
<dbReference type="Proteomes" id="UP000624325">
    <property type="component" value="Unassembled WGS sequence"/>
</dbReference>
<keyword evidence="5" id="KW-0460">Magnesium</keyword>
<evidence type="ECO:0000256" key="5">
    <source>
        <dbReference type="ARBA" id="ARBA00022842"/>
    </source>
</evidence>
<comment type="cofactor">
    <cofactor evidence="1">
        <name>Mg(2+)</name>
        <dbReference type="ChEBI" id="CHEBI:18420"/>
    </cofactor>
</comment>
<dbReference type="RefSeq" id="WP_203703465.1">
    <property type="nucleotide sequence ID" value="NZ_BAAALU010000016.1"/>
</dbReference>
<evidence type="ECO:0000256" key="1">
    <source>
        <dbReference type="ARBA" id="ARBA00001946"/>
    </source>
</evidence>
<evidence type="ECO:0000313" key="7">
    <source>
        <dbReference type="EMBL" id="GIF57329.1"/>
    </source>
</evidence>
<dbReference type="PROSITE" id="PS00444">
    <property type="entry name" value="POLYPRENYL_SYNTHASE_2"/>
    <property type="match status" value="1"/>
</dbReference>
<dbReference type="SFLD" id="SFLDS00005">
    <property type="entry name" value="Isoprenoid_Synthase_Type_I"/>
    <property type="match status" value="1"/>
</dbReference>
<dbReference type="PANTHER" id="PTHR12001:SF85">
    <property type="entry name" value="SHORT CHAIN ISOPRENYL DIPHOSPHATE SYNTHASE"/>
    <property type="match status" value="1"/>
</dbReference>
<gene>
    <name evidence="7" type="ORF">Air01nite_34240</name>
</gene>
<accession>A0ABQ4C3J8</accession>
<keyword evidence="8" id="KW-1185">Reference proteome</keyword>
<comment type="caution">
    <text evidence="7">The sequence shown here is derived from an EMBL/GenBank/DDBJ whole genome shotgun (WGS) entry which is preliminary data.</text>
</comment>